<dbReference type="AlphaFoldDB" id="A0A2C9V7U3"/>
<evidence type="ECO:0000256" key="9">
    <source>
        <dbReference type="ARBA" id="ARBA00023180"/>
    </source>
</evidence>
<proteinExistence type="inferred from homology"/>
<gene>
    <name evidence="12" type="ORF">MANES_09G003000v8</name>
</gene>
<dbReference type="GO" id="GO:0006508">
    <property type="term" value="P:proteolysis"/>
    <property type="evidence" value="ECO:0007669"/>
    <property type="project" value="UniProtKB-KW"/>
</dbReference>
<keyword evidence="3" id="KW-0964">Secreted</keyword>
<dbReference type="OrthoDB" id="443318at2759"/>
<organism evidence="12 13">
    <name type="scientific">Manihot esculenta</name>
    <name type="common">Cassava</name>
    <name type="synonym">Jatropha manihot</name>
    <dbReference type="NCBI Taxonomy" id="3983"/>
    <lineage>
        <taxon>Eukaryota</taxon>
        <taxon>Viridiplantae</taxon>
        <taxon>Streptophyta</taxon>
        <taxon>Embryophyta</taxon>
        <taxon>Tracheophyta</taxon>
        <taxon>Spermatophyta</taxon>
        <taxon>Magnoliopsida</taxon>
        <taxon>eudicotyledons</taxon>
        <taxon>Gunneridae</taxon>
        <taxon>Pentapetalae</taxon>
        <taxon>rosids</taxon>
        <taxon>fabids</taxon>
        <taxon>Malpighiales</taxon>
        <taxon>Euphorbiaceae</taxon>
        <taxon>Crotonoideae</taxon>
        <taxon>Manihoteae</taxon>
        <taxon>Manihot</taxon>
    </lineage>
</organism>
<dbReference type="PRINTS" id="PR00724">
    <property type="entry name" value="CRBOXYPTASEC"/>
</dbReference>
<dbReference type="EC" id="3.4.16.-" evidence="11"/>
<dbReference type="STRING" id="3983.A0A2C9V7U3"/>
<dbReference type="Proteomes" id="UP000091857">
    <property type="component" value="Chromosome 9"/>
</dbReference>
<keyword evidence="9" id="KW-0325">Glycoprotein</keyword>
<comment type="caution">
    <text evidence="12">The sequence shown here is derived from an EMBL/GenBank/DDBJ whole genome shotgun (WGS) entry which is preliminary data.</text>
</comment>
<keyword evidence="5 11" id="KW-0645">Protease</keyword>
<feature type="chain" id="PRO_5011827517" description="Carboxypeptidase" evidence="11">
    <location>
        <begin position="25"/>
        <end position="478"/>
    </location>
</feature>
<dbReference type="EMBL" id="CM004395">
    <property type="protein sequence ID" value="OAY40191.1"/>
    <property type="molecule type" value="Genomic_DNA"/>
</dbReference>
<keyword evidence="8" id="KW-1015">Disulfide bond</keyword>
<feature type="signal peptide" evidence="11">
    <location>
        <begin position="1"/>
        <end position="24"/>
    </location>
</feature>
<comment type="function">
    <text evidence="10">Probable carboxypeptidase.</text>
</comment>
<reference evidence="13" key="1">
    <citation type="journal article" date="2016" name="Nat. Biotechnol.">
        <title>Sequencing wild and cultivated cassava and related species reveals extensive interspecific hybridization and genetic diversity.</title>
        <authorList>
            <person name="Bredeson J.V."/>
            <person name="Lyons J.B."/>
            <person name="Prochnik S.E."/>
            <person name="Wu G.A."/>
            <person name="Ha C.M."/>
            <person name="Edsinger-Gonzales E."/>
            <person name="Grimwood J."/>
            <person name="Schmutz J."/>
            <person name="Rabbi I.Y."/>
            <person name="Egesi C."/>
            <person name="Nauluvula P."/>
            <person name="Lebot V."/>
            <person name="Ndunguru J."/>
            <person name="Mkamilo G."/>
            <person name="Bart R.S."/>
            <person name="Setter T.L."/>
            <person name="Gleadow R.M."/>
            <person name="Kulakow P."/>
            <person name="Ferguson M.E."/>
            <person name="Rounsley S."/>
            <person name="Rokhsar D.S."/>
        </authorList>
    </citation>
    <scope>NUCLEOTIDE SEQUENCE [LARGE SCALE GENOMIC DNA]</scope>
    <source>
        <strain evidence="13">cv. AM560-2</strain>
    </source>
</reference>
<dbReference type="PROSITE" id="PS00131">
    <property type="entry name" value="CARBOXYPEPT_SER_SER"/>
    <property type="match status" value="1"/>
</dbReference>
<dbReference type="InterPro" id="IPR029058">
    <property type="entry name" value="AB_hydrolase_fold"/>
</dbReference>
<dbReference type="InterPro" id="IPR018202">
    <property type="entry name" value="Ser_caboxypep_ser_AS"/>
</dbReference>
<evidence type="ECO:0000256" key="6">
    <source>
        <dbReference type="ARBA" id="ARBA00022729"/>
    </source>
</evidence>
<evidence type="ECO:0000256" key="2">
    <source>
        <dbReference type="ARBA" id="ARBA00009431"/>
    </source>
</evidence>
<dbReference type="FunFam" id="3.40.50.11320:FF:000004">
    <property type="entry name" value="Carboxypeptidase"/>
    <property type="match status" value="1"/>
</dbReference>
<keyword evidence="6 11" id="KW-0732">Signal</keyword>
<dbReference type="GO" id="GO:0004185">
    <property type="term" value="F:serine-type carboxypeptidase activity"/>
    <property type="evidence" value="ECO:0000318"/>
    <property type="project" value="GO_Central"/>
</dbReference>
<keyword evidence="4 11" id="KW-0121">Carboxypeptidase</keyword>
<sequence>MHSQSSWMILLAVICMIFMQVSFSAEGFSSREDDKIVSLPGQPQISFQQYAGYITVDQKQNRALFYYFVEAETDPASKPLVLWLNGGPGCSSVGAGAFSEHGPFRPSGGGNLVTNEFSWNKEANMLYLESPAGVGFSYSANASFYDYVNDTITEQDNFIFLLQWFAKFPEYKNRDFFITGESYAGHYVPQLAKLIVQSGLNFSLKGIAIGNPLLEFSIDMNSEGVYYWSHSLISDATYELINSVCNTSQLWRERIRGSLSAACRAVSAQLSSEIPFEIDDYDVTADVCVSSGQSRSQSQLHKHPLRPKFQFSLQEGSNQPEASENIDLCVQEKSYEYLNRKDVQEALHAQLVGISSWSFCSQVINYDGQNLEIPTIGVVGSLVSSGIRVLVYSGDQDSVIPFSGTRTLVNGLAKYLKLNSTKTYRPWFEDKQVGGWTQIYGDILTFTTIRGGSHMAPFSSPKRSLALFKAFLAGNPLA</sequence>
<dbReference type="InterPro" id="IPR001563">
    <property type="entry name" value="Peptidase_S10"/>
</dbReference>
<dbReference type="GO" id="GO:0005576">
    <property type="term" value="C:extracellular region"/>
    <property type="evidence" value="ECO:0007669"/>
    <property type="project" value="UniProtKB-SubCell"/>
</dbReference>
<dbReference type="Gene3D" id="6.10.250.940">
    <property type="match status" value="1"/>
</dbReference>
<evidence type="ECO:0000256" key="5">
    <source>
        <dbReference type="ARBA" id="ARBA00022670"/>
    </source>
</evidence>
<evidence type="ECO:0000256" key="10">
    <source>
        <dbReference type="ARBA" id="ARBA00037399"/>
    </source>
</evidence>
<evidence type="ECO:0000256" key="3">
    <source>
        <dbReference type="ARBA" id="ARBA00022525"/>
    </source>
</evidence>
<dbReference type="PROSITE" id="PS00560">
    <property type="entry name" value="CARBOXYPEPT_SER_HIS"/>
    <property type="match status" value="1"/>
</dbReference>
<dbReference type="PANTHER" id="PTHR11802:SF421">
    <property type="entry name" value="CARBOXYPEPTIDASE"/>
    <property type="match status" value="1"/>
</dbReference>
<evidence type="ECO:0000256" key="4">
    <source>
        <dbReference type="ARBA" id="ARBA00022645"/>
    </source>
</evidence>
<keyword evidence="7 11" id="KW-0378">Hydrolase</keyword>
<evidence type="ECO:0000256" key="8">
    <source>
        <dbReference type="ARBA" id="ARBA00023157"/>
    </source>
</evidence>
<dbReference type="FunFam" id="3.40.50.1820:FF:000453">
    <property type="entry name" value="Carboxypeptidase"/>
    <property type="match status" value="1"/>
</dbReference>
<dbReference type="SUPFAM" id="SSF53474">
    <property type="entry name" value="alpha/beta-Hydrolases"/>
    <property type="match status" value="1"/>
</dbReference>
<protein>
    <recommendedName>
        <fullName evidence="11">Carboxypeptidase</fullName>
        <ecNumber evidence="11">3.4.16.-</ecNumber>
    </recommendedName>
</protein>
<comment type="similarity">
    <text evidence="2 11">Belongs to the peptidase S10 family.</text>
</comment>
<dbReference type="Gene3D" id="3.40.50.1820">
    <property type="entry name" value="alpha/beta hydrolase"/>
    <property type="match status" value="1"/>
</dbReference>
<evidence type="ECO:0000313" key="12">
    <source>
        <dbReference type="EMBL" id="OAY40191.1"/>
    </source>
</evidence>
<dbReference type="InterPro" id="IPR033124">
    <property type="entry name" value="Ser_caboxypep_his_AS"/>
</dbReference>
<dbReference type="PANTHER" id="PTHR11802">
    <property type="entry name" value="SERINE PROTEASE FAMILY S10 SERINE CARBOXYPEPTIDASE"/>
    <property type="match status" value="1"/>
</dbReference>
<evidence type="ECO:0000256" key="7">
    <source>
        <dbReference type="ARBA" id="ARBA00022801"/>
    </source>
</evidence>
<accession>A0A2C9V7U3</accession>
<evidence type="ECO:0000313" key="13">
    <source>
        <dbReference type="Proteomes" id="UP000091857"/>
    </source>
</evidence>
<evidence type="ECO:0000256" key="11">
    <source>
        <dbReference type="RuleBase" id="RU361156"/>
    </source>
</evidence>
<dbReference type="Pfam" id="PF00450">
    <property type="entry name" value="Peptidase_S10"/>
    <property type="match status" value="1"/>
</dbReference>
<comment type="subcellular location">
    <subcellularLocation>
        <location evidence="1">Secreted</location>
    </subcellularLocation>
</comment>
<dbReference type="Gene3D" id="3.40.50.11320">
    <property type="match status" value="1"/>
</dbReference>
<keyword evidence="13" id="KW-1185">Reference proteome</keyword>
<dbReference type="Gramene" id="Manes.09G003000.1.v8.1">
    <property type="protein sequence ID" value="Manes.09G003000.1.v8.1.CDS"/>
    <property type="gene ID" value="Manes.09G003000.v8.1"/>
</dbReference>
<name>A0A2C9V7U3_MANES</name>
<evidence type="ECO:0000256" key="1">
    <source>
        <dbReference type="ARBA" id="ARBA00004613"/>
    </source>
</evidence>